<feature type="domain" description="Alpha-carbonic anhydrase" evidence="4">
    <location>
        <begin position="50"/>
        <end position="338"/>
    </location>
</feature>
<dbReference type="SMART" id="SM01057">
    <property type="entry name" value="Carb_anhydrase"/>
    <property type="match status" value="1"/>
</dbReference>
<dbReference type="EMBL" id="VCGU01000002">
    <property type="protein sequence ID" value="TRY79582.1"/>
    <property type="molecule type" value="Genomic_DNA"/>
</dbReference>
<gene>
    <name evidence="5" type="ORF">TCAL_08940</name>
</gene>
<evidence type="ECO:0000259" key="4">
    <source>
        <dbReference type="PROSITE" id="PS51144"/>
    </source>
</evidence>
<evidence type="ECO:0000313" key="6">
    <source>
        <dbReference type="Proteomes" id="UP000318571"/>
    </source>
</evidence>
<evidence type="ECO:0000256" key="3">
    <source>
        <dbReference type="SAM" id="SignalP"/>
    </source>
</evidence>
<dbReference type="PANTHER" id="PTHR18952:SF124">
    <property type="entry name" value="CARBONIC ANHYDRASE 7"/>
    <property type="match status" value="1"/>
</dbReference>
<dbReference type="InterPro" id="IPR023561">
    <property type="entry name" value="Carbonic_anhydrase_a-class"/>
</dbReference>
<name>A0A553PPH3_TIGCA</name>
<dbReference type="SUPFAM" id="SSF51069">
    <property type="entry name" value="Carbonic anhydrase"/>
    <property type="match status" value="1"/>
</dbReference>
<keyword evidence="2" id="KW-0812">Transmembrane</keyword>
<dbReference type="GO" id="GO:0005737">
    <property type="term" value="C:cytoplasm"/>
    <property type="evidence" value="ECO:0007669"/>
    <property type="project" value="TreeGrafter"/>
</dbReference>
<dbReference type="InterPro" id="IPR001148">
    <property type="entry name" value="CA_dom"/>
</dbReference>
<evidence type="ECO:0000313" key="5">
    <source>
        <dbReference type="EMBL" id="TRY79582.1"/>
    </source>
</evidence>
<dbReference type="OMA" id="HLPITIN"/>
<dbReference type="PROSITE" id="PS51144">
    <property type="entry name" value="ALPHA_CA_2"/>
    <property type="match status" value="1"/>
</dbReference>
<dbReference type="InterPro" id="IPR036398">
    <property type="entry name" value="CA_dom_sf"/>
</dbReference>
<protein>
    <recommendedName>
        <fullName evidence="4">Alpha-carbonic anhydrase domain-containing protein</fullName>
    </recommendedName>
</protein>
<keyword evidence="3" id="KW-0732">Signal</keyword>
<feature type="transmembrane region" description="Helical" evidence="2">
    <location>
        <begin position="346"/>
        <end position="368"/>
    </location>
</feature>
<comment type="caution">
    <text evidence="5">The sequence shown here is derived from an EMBL/GenBank/DDBJ whole genome shotgun (WGS) entry which is preliminary data.</text>
</comment>
<dbReference type="STRING" id="6832.A0A553PPH3"/>
<sequence length="369" mass="41989">MTFLTAIPGLFILVILHWAPLTDQSQVNDVSDSCFEEDIFAFQPLKPQTSSWLYKKFSSTENEALSSQWSGECTSGFQQSPIDIPRQGNVWQEMDGLSFDNYASSPVVMRLTNTGHGLRLDLGQCDCDSRIPTISGAHLNGTFRFYQAHFHWGSSRNHGSEHLKSGTSFPMEVQLLHYNAKYESMKAALEYPDGLAGLAIFFQVKRRHLPITINQLNTDIEIRVSQMSSDINYKLEDLVDQLPNVSHVGSSVILDEPLPLFYLLPKYHREFFRYSGSLTSPPCTENVQWTILRDPVPITLKQMSGFDAIFRDSENRTKLSDNFRPIQDVNNRTIYQRLVVYNRGSLFQVPLEGLLITILVIIPNIFVVK</sequence>
<evidence type="ECO:0000256" key="1">
    <source>
        <dbReference type="ARBA" id="ARBA00010718"/>
    </source>
</evidence>
<dbReference type="Proteomes" id="UP000318571">
    <property type="component" value="Chromosome 6"/>
</dbReference>
<reference evidence="5 6" key="1">
    <citation type="journal article" date="2018" name="Nat. Ecol. Evol.">
        <title>Genomic signatures of mitonuclear coevolution across populations of Tigriopus californicus.</title>
        <authorList>
            <person name="Barreto F.S."/>
            <person name="Watson E.T."/>
            <person name="Lima T.G."/>
            <person name="Willett C.S."/>
            <person name="Edmands S."/>
            <person name="Li W."/>
            <person name="Burton R.S."/>
        </authorList>
    </citation>
    <scope>NUCLEOTIDE SEQUENCE [LARGE SCALE GENOMIC DNA]</scope>
    <source>
        <strain evidence="5 6">San Diego</strain>
    </source>
</reference>
<dbReference type="Pfam" id="PF00194">
    <property type="entry name" value="Carb_anhydrase"/>
    <property type="match status" value="1"/>
</dbReference>
<proteinExistence type="inferred from homology"/>
<dbReference type="Gene3D" id="3.10.200.10">
    <property type="entry name" value="Alpha carbonic anhydrase"/>
    <property type="match status" value="1"/>
</dbReference>
<dbReference type="AlphaFoldDB" id="A0A553PPH3"/>
<evidence type="ECO:0000256" key="2">
    <source>
        <dbReference type="SAM" id="Phobius"/>
    </source>
</evidence>
<keyword evidence="6" id="KW-1185">Reference proteome</keyword>
<dbReference type="PANTHER" id="PTHR18952">
    <property type="entry name" value="CARBONIC ANHYDRASE"/>
    <property type="match status" value="1"/>
</dbReference>
<dbReference type="GO" id="GO:0008270">
    <property type="term" value="F:zinc ion binding"/>
    <property type="evidence" value="ECO:0007669"/>
    <property type="project" value="InterPro"/>
</dbReference>
<feature type="signal peptide" evidence="3">
    <location>
        <begin position="1"/>
        <end position="24"/>
    </location>
</feature>
<organism evidence="5 6">
    <name type="scientific">Tigriopus californicus</name>
    <name type="common">Marine copepod</name>
    <dbReference type="NCBI Taxonomy" id="6832"/>
    <lineage>
        <taxon>Eukaryota</taxon>
        <taxon>Metazoa</taxon>
        <taxon>Ecdysozoa</taxon>
        <taxon>Arthropoda</taxon>
        <taxon>Crustacea</taxon>
        <taxon>Multicrustacea</taxon>
        <taxon>Hexanauplia</taxon>
        <taxon>Copepoda</taxon>
        <taxon>Harpacticoida</taxon>
        <taxon>Harpacticidae</taxon>
        <taxon>Tigriopus</taxon>
    </lineage>
</organism>
<feature type="chain" id="PRO_5022020801" description="Alpha-carbonic anhydrase domain-containing protein" evidence="3">
    <location>
        <begin position="25"/>
        <end position="369"/>
    </location>
</feature>
<comment type="similarity">
    <text evidence="1">Belongs to the alpha-carbonic anhydrase family.</text>
</comment>
<dbReference type="GO" id="GO:0004089">
    <property type="term" value="F:carbonate dehydratase activity"/>
    <property type="evidence" value="ECO:0007669"/>
    <property type="project" value="InterPro"/>
</dbReference>
<accession>A0A553PPH3</accession>
<dbReference type="CDD" id="cd00326">
    <property type="entry name" value="alpha_CA"/>
    <property type="match status" value="1"/>
</dbReference>
<keyword evidence="2" id="KW-1133">Transmembrane helix</keyword>
<keyword evidence="2" id="KW-0472">Membrane</keyword>